<proteinExistence type="predicted"/>
<evidence type="ECO:0000313" key="2">
    <source>
        <dbReference type="EMBL" id="GGM67596.1"/>
    </source>
</evidence>
<dbReference type="AlphaFoldDB" id="A0A8J3CHD2"/>
<reference evidence="2" key="2">
    <citation type="submission" date="2020-09" db="EMBL/GenBank/DDBJ databases">
        <authorList>
            <person name="Sun Q."/>
            <person name="Zhou Y."/>
        </authorList>
    </citation>
    <scope>NUCLEOTIDE SEQUENCE</scope>
    <source>
        <strain evidence="2">CGMCC 4.5737</strain>
    </source>
</reference>
<dbReference type="EMBL" id="BMMK01000022">
    <property type="protein sequence ID" value="GGM67596.1"/>
    <property type="molecule type" value="Genomic_DNA"/>
</dbReference>
<organism evidence="2 3">
    <name type="scientific">Longimycelium tulufanense</name>
    <dbReference type="NCBI Taxonomy" id="907463"/>
    <lineage>
        <taxon>Bacteria</taxon>
        <taxon>Bacillati</taxon>
        <taxon>Actinomycetota</taxon>
        <taxon>Actinomycetes</taxon>
        <taxon>Pseudonocardiales</taxon>
        <taxon>Pseudonocardiaceae</taxon>
        <taxon>Longimycelium</taxon>
    </lineage>
</organism>
<reference evidence="2" key="1">
    <citation type="journal article" date="2014" name="Int. J. Syst. Evol. Microbiol.">
        <title>Complete genome sequence of Corynebacterium casei LMG S-19264T (=DSM 44701T), isolated from a smear-ripened cheese.</title>
        <authorList>
            <consortium name="US DOE Joint Genome Institute (JGI-PGF)"/>
            <person name="Walter F."/>
            <person name="Albersmeier A."/>
            <person name="Kalinowski J."/>
            <person name="Ruckert C."/>
        </authorList>
    </citation>
    <scope>NUCLEOTIDE SEQUENCE</scope>
    <source>
        <strain evidence="2">CGMCC 4.5737</strain>
    </source>
</reference>
<evidence type="ECO:0000313" key="3">
    <source>
        <dbReference type="Proteomes" id="UP000637578"/>
    </source>
</evidence>
<dbReference type="Gene3D" id="3.30.2010.10">
    <property type="entry name" value="Metalloproteases ('zincins'), catalytic domain"/>
    <property type="match status" value="1"/>
</dbReference>
<dbReference type="InterPro" id="IPR002725">
    <property type="entry name" value="YgjP-like_metallopeptidase"/>
</dbReference>
<sequence length="267" mass="30955">MQHDDTAPIVTALMLAGAVPDDPWTVEVRPRRRRIGLSVKRDSTLVIAVPPTADPRRVAAFVAARRDWILRARREMARTAETGPVRKRLVNAENFPLFGRPHRLRLVNTGPEIRTVRTVHGTTELHLHTDHAHDARTIIDWYCRAGLDWLQDRVRQDHHRKAGVADLRFTVREVRRSGSATLRRWGFYTPRQHEVTLAWPLFQLDEDLVEYVLLHELAHAARPGGKPHGHQWQQLMRSYMPNWKTVQETLKRHEPRVWLGDLDSVTS</sequence>
<dbReference type="PANTHER" id="PTHR30399:SF1">
    <property type="entry name" value="UTP PYROPHOSPHATASE"/>
    <property type="match status" value="1"/>
</dbReference>
<evidence type="ECO:0000259" key="1">
    <source>
        <dbReference type="Pfam" id="PF01863"/>
    </source>
</evidence>
<dbReference type="CDD" id="cd07344">
    <property type="entry name" value="M48_yhfN_like"/>
    <property type="match status" value="1"/>
</dbReference>
<dbReference type="RefSeq" id="WP_189060181.1">
    <property type="nucleotide sequence ID" value="NZ_BMMK01000022.1"/>
</dbReference>
<dbReference type="Pfam" id="PF01863">
    <property type="entry name" value="YgjP-like"/>
    <property type="match status" value="1"/>
</dbReference>
<feature type="domain" description="YgjP-like metallopeptidase" evidence="1">
    <location>
        <begin position="33"/>
        <end position="253"/>
    </location>
</feature>
<protein>
    <recommendedName>
        <fullName evidence="1">YgjP-like metallopeptidase domain-containing protein</fullName>
    </recommendedName>
</protein>
<accession>A0A8J3CHD2</accession>
<dbReference type="Proteomes" id="UP000637578">
    <property type="component" value="Unassembled WGS sequence"/>
</dbReference>
<keyword evidence="3" id="KW-1185">Reference proteome</keyword>
<name>A0A8J3CHD2_9PSEU</name>
<dbReference type="InterPro" id="IPR053136">
    <property type="entry name" value="UTP_pyrophosphatase-like"/>
</dbReference>
<comment type="caution">
    <text evidence="2">The sequence shown here is derived from an EMBL/GenBank/DDBJ whole genome shotgun (WGS) entry which is preliminary data.</text>
</comment>
<dbReference type="PANTHER" id="PTHR30399">
    <property type="entry name" value="UNCHARACTERIZED PROTEIN YGJP"/>
    <property type="match status" value="1"/>
</dbReference>
<gene>
    <name evidence="2" type="ORF">GCM10012275_42700</name>
</gene>